<name>A0A8J5YW50_9ROSI</name>
<dbReference type="PANTHER" id="PTHR36337">
    <property type="entry name" value="OBSCURIN-LIKE PROTEIN"/>
    <property type="match status" value="1"/>
</dbReference>
<feature type="region of interest" description="Disordered" evidence="1">
    <location>
        <begin position="809"/>
        <end position="830"/>
    </location>
</feature>
<accession>A0A8J5YW50</accession>
<evidence type="ECO:0000256" key="1">
    <source>
        <dbReference type="SAM" id="MobiDB-lite"/>
    </source>
</evidence>
<evidence type="ECO:0000313" key="3">
    <source>
        <dbReference type="Proteomes" id="UP000701853"/>
    </source>
</evidence>
<dbReference type="AlphaFoldDB" id="A0A8J5YW50"/>
<dbReference type="PANTHER" id="PTHR36337:SF1">
    <property type="entry name" value="OBSCURIN-LIKE PROTEIN"/>
    <property type="match status" value="1"/>
</dbReference>
<evidence type="ECO:0000313" key="2">
    <source>
        <dbReference type="EMBL" id="KAG8490292.1"/>
    </source>
</evidence>
<comment type="caution">
    <text evidence="2">The sequence shown here is derived from an EMBL/GenBank/DDBJ whole genome shotgun (WGS) entry which is preliminary data.</text>
</comment>
<protein>
    <submittedName>
        <fullName evidence="2">Uncharacterized protein</fullName>
    </submittedName>
</protein>
<dbReference type="Proteomes" id="UP000701853">
    <property type="component" value="Chromosome 6"/>
</dbReference>
<dbReference type="OrthoDB" id="18975at2759"/>
<keyword evidence="3" id="KW-1185">Reference proteome</keyword>
<proteinExistence type="predicted"/>
<dbReference type="EMBL" id="JAHUZN010000006">
    <property type="protein sequence ID" value="KAG8490292.1"/>
    <property type="molecule type" value="Genomic_DNA"/>
</dbReference>
<organism evidence="2 3">
    <name type="scientific">Gossypium anomalum</name>
    <dbReference type="NCBI Taxonomy" id="47600"/>
    <lineage>
        <taxon>Eukaryota</taxon>
        <taxon>Viridiplantae</taxon>
        <taxon>Streptophyta</taxon>
        <taxon>Embryophyta</taxon>
        <taxon>Tracheophyta</taxon>
        <taxon>Spermatophyta</taxon>
        <taxon>Magnoliopsida</taxon>
        <taxon>eudicotyledons</taxon>
        <taxon>Gunneridae</taxon>
        <taxon>Pentapetalae</taxon>
        <taxon>rosids</taxon>
        <taxon>malvids</taxon>
        <taxon>Malvales</taxon>
        <taxon>Malvaceae</taxon>
        <taxon>Malvoideae</taxon>
        <taxon>Gossypium</taxon>
    </lineage>
</organism>
<reference evidence="2 3" key="1">
    <citation type="journal article" date="2021" name="bioRxiv">
        <title>The Gossypium anomalum genome as a resource for cotton improvement and evolutionary analysis of hybrid incompatibility.</title>
        <authorList>
            <person name="Grover C.E."/>
            <person name="Yuan D."/>
            <person name="Arick M.A."/>
            <person name="Miller E.R."/>
            <person name="Hu G."/>
            <person name="Peterson D.G."/>
            <person name="Wendel J.F."/>
            <person name="Udall J.A."/>
        </authorList>
    </citation>
    <scope>NUCLEOTIDE SEQUENCE [LARGE SCALE GENOMIC DNA]</scope>
    <source>
        <strain evidence="2">JFW-Udall</strain>
        <tissue evidence="2">Leaf</tissue>
    </source>
</reference>
<sequence>MARQTNTLFLEQWLRTNIGGISYSVSGHSSLSTSSSSARAIIQAWSEIRDSLQNQTFNPLILQSLKTLLNSQASLHVADPQAKLLLSVLSSRSFDLPSESYPILLRLLYIWVRKSFRPSTALIDSAVDVLSHVFATEFGSKKSPSFLAEGILILGAISFVPSVSESSKIACSELLCRLLEEDYELVRLGEEIIPDVLAGIGYALSSSVDVHFVRVWDSLLGIWGKGDGPRSTVPTALMILHVVEWVVSGCIKSRSLKKIEAFSQQILGTSKASYVPFALVMVAAGVLRASRQAANGQGLEFVSRLRISAENQIAFVAQQLISETKGYINSDNDSANSLLRQCLSLALARSGAVSFTAPVLLCLASALLREIFPLSHLYMQILQFIHISGSEFDTNKIKRHLDSTLFKEAGVITGVFCNQYVSADEDSKSLVESLIWDYCRDVYSGHRQVALLLRERNNELLVDLEKIAESAFLMVVVFALAVTKQRLNSNFSQEIQREKSVQILVSFSCLEYFRRMRLPEYMDTIRRVVACVQENESACISFVESMPTYVDLTTWQGDISSPSFWPWEADVYILFSLSARFRCSILHGLEFCLVDFSSKQKMGYEWSKDEVQTARVLFYVRVIPTCIERLPAHVFRRVVTPAMFLYMGHPNGKVARASHSMFVAFMSSGKDFKDERVSLKEQLVFYYMQRSLAGYPDITPFEGMASGVAALVRHLPAGSPATFYCIHSLVDKANNLLSDANALKADDWKNWQGGPEPCKKILELLSRLISLVDIQVAESDDVTRKPTLVSWLQSLSYLSSQAKIEVFTSKERESKENSASPGTVEPQARL</sequence>
<gene>
    <name evidence="2" type="ORF">CXB51_015836</name>
</gene>